<name>A0A5S6QDD0_TRIMR</name>
<keyword evidence="5" id="KW-0732">Signal</keyword>
<dbReference type="GO" id="GO:0005576">
    <property type="term" value="C:extracellular region"/>
    <property type="evidence" value="ECO:0007669"/>
    <property type="project" value="UniProtKB-SubCell"/>
</dbReference>
<feature type="chain" id="PRO_5024360092" evidence="5">
    <location>
        <begin position="18"/>
        <end position="216"/>
    </location>
</feature>
<evidence type="ECO:0000256" key="2">
    <source>
        <dbReference type="ARBA" id="ARBA00010093"/>
    </source>
</evidence>
<dbReference type="Proteomes" id="UP000046395">
    <property type="component" value="Unassembled WGS sequence"/>
</dbReference>
<feature type="domain" description="Granulins" evidence="6">
    <location>
        <begin position="95"/>
        <end position="108"/>
    </location>
</feature>
<dbReference type="InterPro" id="IPR037277">
    <property type="entry name" value="Granulin_sf"/>
</dbReference>
<dbReference type="WBParaSite" id="TMUE_1000004942.1">
    <property type="protein sequence ID" value="TMUE_1000004942.1"/>
    <property type="gene ID" value="WBGene00290708"/>
</dbReference>
<dbReference type="Gene3D" id="2.10.25.160">
    <property type="entry name" value="Granulin"/>
    <property type="match status" value="2"/>
</dbReference>
<sequence length="216" mass="24057">MWFIIATFFFGFPLSDGHLLQPNNEDHIRFYRLYYAPFEVPAPIPSTRNVTEITANPERHVLCPDKRATCDDQDTCCLTTQGRYGCCPLPHAVCCSDKLHCCPHGMRCDVRHNRCIEKDGQTTLEAGSPMTRLIVEYESPAEQNGPYAEGQSKEPTCPESSTPCQSKQTIACCPMENGVCCPDGLHCCPTGYRCAVDKCQLDERSPSLFILAALRA</sequence>
<keyword evidence="4" id="KW-1015">Disulfide bond</keyword>
<dbReference type="PROSITE" id="PS00799">
    <property type="entry name" value="GRANULINS"/>
    <property type="match status" value="2"/>
</dbReference>
<evidence type="ECO:0000256" key="1">
    <source>
        <dbReference type="ARBA" id="ARBA00004613"/>
    </source>
</evidence>
<feature type="signal peptide" evidence="5">
    <location>
        <begin position="1"/>
        <end position="17"/>
    </location>
</feature>
<proteinExistence type="inferred from homology"/>
<dbReference type="InterPro" id="IPR039036">
    <property type="entry name" value="Granulin_fam"/>
</dbReference>
<evidence type="ECO:0000259" key="6">
    <source>
        <dbReference type="PROSITE" id="PS00799"/>
    </source>
</evidence>
<dbReference type="STRING" id="70415.A0A5S6QDD0"/>
<evidence type="ECO:0000313" key="8">
    <source>
        <dbReference type="WBParaSite" id="TMUE_1000004942.1"/>
    </source>
</evidence>
<dbReference type="InterPro" id="IPR000118">
    <property type="entry name" value="Granulin"/>
</dbReference>
<evidence type="ECO:0000256" key="3">
    <source>
        <dbReference type="ARBA" id="ARBA00022525"/>
    </source>
</evidence>
<dbReference type="AlphaFoldDB" id="A0A5S6QDD0"/>
<protein>
    <submittedName>
        <fullName evidence="8">Granulins domain-containing protein</fullName>
    </submittedName>
</protein>
<accession>A0A5S6QDD0</accession>
<dbReference type="PANTHER" id="PTHR12274:SF3">
    <property type="entry name" value="PROGRANULIN"/>
    <property type="match status" value="1"/>
</dbReference>
<keyword evidence="3" id="KW-0964">Secreted</keyword>
<evidence type="ECO:0000313" key="7">
    <source>
        <dbReference type="Proteomes" id="UP000046395"/>
    </source>
</evidence>
<dbReference type="PANTHER" id="PTHR12274">
    <property type="entry name" value="GRANULIN"/>
    <property type="match status" value="1"/>
</dbReference>
<keyword evidence="7" id="KW-1185">Reference proteome</keyword>
<dbReference type="SUPFAM" id="SSF57277">
    <property type="entry name" value="Granulin repeat"/>
    <property type="match status" value="1"/>
</dbReference>
<feature type="domain" description="Granulins" evidence="6">
    <location>
        <begin position="181"/>
        <end position="194"/>
    </location>
</feature>
<comment type="similarity">
    <text evidence="2">Belongs to the granulin family.</text>
</comment>
<comment type="subcellular location">
    <subcellularLocation>
        <location evidence="1">Secreted</location>
    </subcellularLocation>
</comment>
<evidence type="ECO:0000256" key="5">
    <source>
        <dbReference type="SAM" id="SignalP"/>
    </source>
</evidence>
<dbReference type="Pfam" id="PF00396">
    <property type="entry name" value="Granulin"/>
    <property type="match status" value="2"/>
</dbReference>
<reference evidence="8" key="1">
    <citation type="submission" date="2019-12" db="UniProtKB">
        <authorList>
            <consortium name="WormBaseParasite"/>
        </authorList>
    </citation>
    <scope>IDENTIFICATION</scope>
</reference>
<organism evidence="7 8">
    <name type="scientific">Trichuris muris</name>
    <name type="common">Mouse whipworm</name>
    <dbReference type="NCBI Taxonomy" id="70415"/>
    <lineage>
        <taxon>Eukaryota</taxon>
        <taxon>Metazoa</taxon>
        <taxon>Ecdysozoa</taxon>
        <taxon>Nematoda</taxon>
        <taxon>Enoplea</taxon>
        <taxon>Dorylaimia</taxon>
        <taxon>Trichinellida</taxon>
        <taxon>Trichuridae</taxon>
        <taxon>Trichuris</taxon>
    </lineage>
</organism>
<evidence type="ECO:0000256" key="4">
    <source>
        <dbReference type="ARBA" id="ARBA00023157"/>
    </source>
</evidence>
<dbReference type="SMART" id="SM00277">
    <property type="entry name" value="GRAN"/>
    <property type="match status" value="2"/>
</dbReference>